<comment type="caution">
    <text evidence="1">The sequence shown here is derived from an EMBL/GenBank/DDBJ whole genome shotgun (WGS) entry which is preliminary data.</text>
</comment>
<gene>
    <name evidence="1" type="ORF">NQ314_019611</name>
</gene>
<accession>A0AAV8WNX0</accession>
<name>A0AAV8WNX0_9CUCU</name>
<sequence>MDRIGFKNTTNTSASCIVLRIWQHCCDGADKIILTWGVHFSGLVYIGNKIAEIQPIYFKSNSVIFFMQGGYYTNHKVINTDLQKPVPFLSNLNVINTLNDKVIYRRIAIKTLRSEVQSSYNINKLRRLHNIQVEIKKKCTEVQNMRDKINVKNGLSFNVETDSEPLTSTPSSSTKIRYAPQLLTMNSLNRMLQDKPTRVQKQEMVKINKEIEIAKFKARLLSQEKR</sequence>
<reference evidence="1" key="1">
    <citation type="journal article" date="2023" name="Insect Mol. Biol.">
        <title>Genome sequencing provides insights into the evolution of gene families encoding plant cell wall-degrading enzymes in longhorned beetles.</title>
        <authorList>
            <person name="Shin N.R."/>
            <person name="Okamura Y."/>
            <person name="Kirsch R."/>
            <person name="Pauchet Y."/>
        </authorList>
    </citation>
    <scope>NUCLEOTIDE SEQUENCE</scope>
    <source>
        <strain evidence="1">RBIC_L_NR</strain>
    </source>
</reference>
<proteinExistence type="predicted"/>
<dbReference type="Proteomes" id="UP001162156">
    <property type="component" value="Unassembled WGS sequence"/>
</dbReference>
<dbReference type="EMBL" id="JANEYF010005509">
    <property type="protein sequence ID" value="KAJ8927867.1"/>
    <property type="molecule type" value="Genomic_DNA"/>
</dbReference>
<evidence type="ECO:0000313" key="2">
    <source>
        <dbReference type="Proteomes" id="UP001162156"/>
    </source>
</evidence>
<keyword evidence="2" id="KW-1185">Reference proteome</keyword>
<evidence type="ECO:0000313" key="1">
    <source>
        <dbReference type="EMBL" id="KAJ8927867.1"/>
    </source>
</evidence>
<organism evidence="1 2">
    <name type="scientific">Rhamnusium bicolor</name>
    <dbReference type="NCBI Taxonomy" id="1586634"/>
    <lineage>
        <taxon>Eukaryota</taxon>
        <taxon>Metazoa</taxon>
        <taxon>Ecdysozoa</taxon>
        <taxon>Arthropoda</taxon>
        <taxon>Hexapoda</taxon>
        <taxon>Insecta</taxon>
        <taxon>Pterygota</taxon>
        <taxon>Neoptera</taxon>
        <taxon>Endopterygota</taxon>
        <taxon>Coleoptera</taxon>
        <taxon>Polyphaga</taxon>
        <taxon>Cucujiformia</taxon>
        <taxon>Chrysomeloidea</taxon>
        <taxon>Cerambycidae</taxon>
        <taxon>Lepturinae</taxon>
        <taxon>Rhagiini</taxon>
        <taxon>Rhamnusium</taxon>
    </lineage>
</organism>
<dbReference type="AlphaFoldDB" id="A0AAV8WNX0"/>
<protein>
    <submittedName>
        <fullName evidence="1">Uncharacterized protein</fullName>
    </submittedName>
</protein>